<dbReference type="EMBL" id="MU006573">
    <property type="protein sequence ID" value="KAF2747218.1"/>
    <property type="molecule type" value="Genomic_DNA"/>
</dbReference>
<accession>A0A6A6V9B3</accession>
<name>A0A6A6V9B3_9PLEO</name>
<dbReference type="Pfam" id="PF12542">
    <property type="entry name" value="CWC25"/>
    <property type="match status" value="1"/>
</dbReference>
<dbReference type="SMART" id="SM01083">
    <property type="entry name" value="Cir_N"/>
    <property type="match status" value="1"/>
</dbReference>
<evidence type="ECO:0000256" key="7">
    <source>
        <dbReference type="ARBA" id="ARBA00023242"/>
    </source>
</evidence>
<feature type="compositionally biased region" description="Basic residues" evidence="9">
    <location>
        <begin position="176"/>
        <end position="213"/>
    </location>
</feature>
<dbReference type="InterPro" id="IPR022209">
    <property type="entry name" value="CWC25"/>
</dbReference>
<protein>
    <recommendedName>
        <fullName evidence="10">CBF1-interacting co-repressor CIR N-terminal domain-containing protein</fullName>
    </recommendedName>
</protein>
<keyword evidence="6" id="KW-0508">mRNA splicing</keyword>
<evidence type="ECO:0000313" key="11">
    <source>
        <dbReference type="EMBL" id="KAF2747218.1"/>
    </source>
</evidence>
<evidence type="ECO:0000256" key="3">
    <source>
        <dbReference type="ARBA" id="ARBA00022664"/>
    </source>
</evidence>
<keyword evidence="12" id="KW-1185">Reference proteome</keyword>
<evidence type="ECO:0000259" key="10">
    <source>
        <dbReference type="SMART" id="SM01083"/>
    </source>
</evidence>
<dbReference type="AlphaFoldDB" id="A0A6A6V9B3"/>
<feature type="compositionally biased region" description="Basic and acidic residues" evidence="9">
    <location>
        <begin position="147"/>
        <end position="175"/>
    </location>
</feature>
<evidence type="ECO:0000256" key="2">
    <source>
        <dbReference type="ARBA" id="ARBA00006695"/>
    </source>
</evidence>
<evidence type="ECO:0000256" key="1">
    <source>
        <dbReference type="ARBA" id="ARBA00004123"/>
    </source>
</evidence>
<dbReference type="PANTHER" id="PTHR16196">
    <property type="entry name" value="CELL CYCLE CONTROL PROTEIN CWF25"/>
    <property type="match status" value="1"/>
</dbReference>
<comment type="subcellular location">
    <subcellularLocation>
        <location evidence="1">Nucleus</location>
    </subcellularLocation>
</comment>
<feature type="region of interest" description="Disordered" evidence="9">
    <location>
        <begin position="116"/>
        <end position="327"/>
    </location>
</feature>
<sequence>MGGDLNTKKSWHPAIRRNQERVWESEKAALEERKQIEKLRKEREEERDLENLRKLQEAAGGKTVQKRVDWMYSGPGGDGAGVTEEREGYLLGKRRIDHLLKADDSVTQSLSKGAAAAIDTVGAGTAGTARDITSKIAQDPLLAIQKQKMEMQLKMMRDAKKEAEREAKRQKEKEREKKHKHRHSRRERSTSRHRHRSRDRHQSRSPRRRHHNSRRDSRSPSRDGHRSRSRSPYQKSYDRDTDRGHRRDRHRSRSPRRDTKDDRHSYRARSPRRDRQDRSLSPERRRSRSPYKYQRNDRRNGRDGGHFYRRRSPPPVKQEEKDTTDDVAGKLARMQADANDLEKQRNERVRLRELEDAAEEESRRQKMGIKGGAQRLTSGMRLEAAERRREARAKDEGDDE</sequence>
<dbReference type="GO" id="GO:0005684">
    <property type="term" value="C:U2-type spliceosomal complex"/>
    <property type="evidence" value="ECO:0007669"/>
    <property type="project" value="TreeGrafter"/>
</dbReference>
<feature type="compositionally biased region" description="Basic and acidic residues" evidence="9">
    <location>
        <begin position="214"/>
        <end position="226"/>
    </location>
</feature>
<proteinExistence type="inferred from homology"/>
<dbReference type="InterPro" id="IPR051376">
    <property type="entry name" value="CWC25_splicing_factor"/>
</dbReference>
<reference evidence="11" key="1">
    <citation type="journal article" date="2020" name="Stud. Mycol.">
        <title>101 Dothideomycetes genomes: a test case for predicting lifestyles and emergence of pathogens.</title>
        <authorList>
            <person name="Haridas S."/>
            <person name="Albert R."/>
            <person name="Binder M."/>
            <person name="Bloem J."/>
            <person name="Labutti K."/>
            <person name="Salamov A."/>
            <person name="Andreopoulos B."/>
            <person name="Baker S."/>
            <person name="Barry K."/>
            <person name="Bills G."/>
            <person name="Bluhm B."/>
            <person name="Cannon C."/>
            <person name="Castanera R."/>
            <person name="Culley D."/>
            <person name="Daum C."/>
            <person name="Ezra D."/>
            <person name="Gonzalez J."/>
            <person name="Henrissat B."/>
            <person name="Kuo A."/>
            <person name="Liang C."/>
            <person name="Lipzen A."/>
            <person name="Lutzoni F."/>
            <person name="Magnuson J."/>
            <person name="Mondo S."/>
            <person name="Nolan M."/>
            <person name="Ohm R."/>
            <person name="Pangilinan J."/>
            <person name="Park H.-J."/>
            <person name="Ramirez L."/>
            <person name="Alfaro M."/>
            <person name="Sun H."/>
            <person name="Tritt A."/>
            <person name="Yoshinaga Y."/>
            <person name="Zwiers L.-H."/>
            <person name="Turgeon B."/>
            <person name="Goodwin S."/>
            <person name="Spatafora J."/>
            <person name="Crous P."/>
            <person name="Grigoriev I."/>
        </authorList>
    </citation>
    <scope>NUCLEOTIDE SEQUENCE</scope>
    <source>
        <strain evidence="11">CBS 119925</strain>
    </source>
</reference>
<feature type="coiled-coil region" evidence="8">
    <location>
        <begin position="22"/>
        <end position="59"/>
    </location>
</feature>
<keyword evidence="5 8" id="KW-0175">Coiled coil</keyword>
<feature type="domain" description="CBF1-interacting co-repressor CIR N-terminal" evidence="10">
    <location>
        <begin position="10"/>
        <end position="46"/>
    </location>
</feature>
<gene>
    <name evidence="11" type="ORF">M011DRAFT_486515</name>
</gene>
<keyword evidence="3" id="KW-0507">mRNA processing</keyword>
<feature type="compositionally biased region" description="Basic and acidic residues" evidence="9">
    <location>
        <begin position="236"/>
        <end position="245"/>
    </location>
</feature>
<feature type="region of interest" description="Disordered" evidence="9">
    <location>
        <begin position="352"/>
        <end position="400"/>
    </location>
</feature>
<keyword evidence="4" id="KW-0747">Spliceosome</keyword>
<dbReference type="PANTHER" id="PTHR16196:SF0">
    <property type="entry name" value="PRE-MRNA-SPLICING FACTOR CWC25 HOMOLOG"/>
    <property type="match status" value="1"/>
</dbReference>
<evidence type="ECO:0000256" key="5">
    <source>
        <dbReference type="ARBA" id="ARBA00023054"/>
    </source>
</evidence>
<evidence type="ECO:0000256" key="6">
    <source>
        <dbReference type="ARBA" id="ARBA00023187"/>
    </source>
</evidence>
<comment type="similarity">
    <text evidence="2">Belongs to the CWC25 family.</text>
</comment>
<feature type="compositionally biased region" description="Basic and acidic residues" evidence="9">
    <location>
        <begin position="255"/>
        <end position="284"/>
    </location>
</feature>
<feature type="compositionally biased region" description="Basic and acidic residues" evidence="9">
    <location>
        <begin position="352"/>
        <end position="364"/>
    </location>
</feature>
<dbReference type="Proteomes" id="UP000799440">
    <property type="component" value="Unassembled WGS sequence"/>
</dbReference>
<dbReference type="OrthoDB" id="21123at2759"/>
<organism evidence="11 12">
    <name type="scientific">Sporormia fimetaria CBS 119925</name>
    <dbReference type="NCBI Taxonomy" id="1340428"/>
    <lineage>
        <taxon>Eukaryota</taxon>
        <taxon>Fungi</taxon>
        <taxon>Dikarya</taxon>
        <taxon>Ascomycota</taxon>
        <taxon>Pezizomycotina</taxon>
        <taxon>Dothideomycetes</taxon>
        <taxon>Pleosporomycetidae</taxon>
        <taxon>Pleosporales</taxon>
        <taxon>Sporormiaceae</taxon>
        <taxon>Sporormia</taxon>
    </lineage>
</organism>
<dbReference type="GO" id="GO:0000398">
    <property type="term" value="P:mRNA splicing, via spliceosome"/>
    <property type="evidence" value="ECO:0007669"/>
    <property type="project" value="TreeGrafter"/>
</dbReference>
<dbReference type="Pfam" id="PF10197">
    <property type="entry name" value="Cir_N"/>
    <property type="match status" value="1"/>
</dbReference>
<evidence type="ECO:0000256" key="4">
    <source>
        <dbReference type="ARBA" id="ARBA00022728"/>
    </source>
</evidence>
<feature type="compositionally biased region" description="Basic and acidic residues" evidence="9">
    <location>
        <begin position="383"/>
        <end position="400"/>
    </location>
</feature>
<dbReference type="InterPro" id="IPR019339">
    <property type="entry name" value="CIR_N_dom"/>
</dbReference>
<evidence type="ECO:0000256" key="9">
    <source>
        <dbReference type="SAM" id="MobiDB-lite"/>
    </source>
</evidence>
<evidence type="ECO:0000313" key="12">
    <source>
        <dbReference type="Proteomes" id="UP000799440"/>
    </source>
</evidence>
<feature type="compositionally biased region" description="Basic and acidic residues" evidence="9">
    <location>
        <begin position="294"/>
        <end position="306"/>
    </location>
</feature>
<evidence type="ECO:0000256" key="8">
    <source>
        <dbReference type="SAM" id="Coils"/>
    </source>
</evidence>
<keyword evidence="7" id="KW-0539">Nucleus</keyword>